<dbReference type="PROSITE" id="PS50853">
    <property type="entry name" value="FN3"/>
    <property type="match status" value="1"/>
</dbReference>
<dbReference type="AlphaFoldDB" id="A0A2K9NSI0"/>
<name>A0A2K9NSI0_BACTC</name>
<accession>A0A2K9NSI0</accession>
<dbReference type="InterPro" id="IPR036116">
    <property type="entry name" value="FN3_sf"/>
</dbReference>
<dbReference type="Gene3D" id="3.90.1580.10">
    <property type="entry name" value="paralog of FGE (formylglycine-generating enzyme)"/>
    <property type="match status" value="1"/>
</dbReference>
<reference evidence="2 3" key="1">
    <citation type="submission" date="2018-01" db="EMBL/GenBank/DDBJ databases">
        <title>Complete genome sequence of Bacteriovorax stolpii DSM12778.</title>
        <authorList>
            <person name="Tang B."/>
            <person name="Chang J."/>
        </authorList>
    </citation>
    <scope>NUCLEOTIDE SEQUENCE [LARGE SCALE GENOMIC DNA]</scope>
    <source>
        <strain evidence="2 3">DSM 12778</strain>
    </source>
</reference>
<gene>
    <name evidence="2" type="ORF">C0V70_10090</name>
</gene>
<dbReference type="RefSeq" id="WP_102243738.1">
    <property type="nucleotide sequence ID" value="NZ_CP025704.1"/>
</dbReference>
<dbReference type="InterPro" id="IPR016187">
    <property type="entry name" value="CTDL_fold"/>
</dbReference>
<dbReference type="SUPFAM" id="SSF56436">
    <property type="entry name" value="C-type lectin-like"/>
    <property type="match status" value="1"/>
</dbReference>
<feature type="region of interest" description="Disordered" evidence="1">
    <location>
        <begin position="130"/>
        <end position="160"/>
    </location>
</feature>
<evidence type="ECO:0000313" key="3">
    <source>
        <dbReference type="Proteomes" id="UP000235584"/>
    </source>
</evidence>
<dbReference type="SMART" id="SM00060">
    <property type="entry name" value="FN3"/>
    <property type="match status" value="1"/>
</dbReference>
<sequence length="513" mass="54364">MGIKTATSLFFLSTMLLVSSCVENPIKIDRKPVETDAKTDGGASGGTTTNGVDSSLVFAGITSIAHTDSTVTLNWTAHASAIAYDVYDIVAGVPVLKLTVVGQASNTTTISGLTPGNTYSYRVRLRTNVGTSDANTNNQSATLDTQSSGPSSLTRIAPGAASSSASTATIRVAGIKSGEIVHLFSDSSCTNEVATGTATSSSIDLVSSTLPLGLATFAVQIENSMGNLSTCSTATATFTRTCPQTFGDFLQVPADNTVGVSADFCVMKYEARIYNNKPFSGSAGAAWNYISQINARTACAALGSGYGLISNPEWQAVARNIEDQSSNWLNGVKGTDYLNRGWSASNWSDGFDNNTTAPSSAANCLYNTAANTCAGAGTFVHKRTHRLSTGEDIWDISGNVEEWVDWSVTCNGTTCDKAYKNGDTVDYWRDYSELDTKISSSDVININTAFSAHPAYNYNNYVGSYNPASLTDREAVMRGGAWYNGGVGGVFNLSFYDPTLAYEQFGFRCTYRP</sequence>
<dbReference type="PROSITE" id="PS51257">
    <property type="entry name" value="PROKAR_LIPOPROTEIN"/>
    <property type="match status" value="1"/>
</dbReference>
<proteinExistence type="predicted"/>
<keyword evidence="3" id="KW-1185">Reference proteome</keyword>
<organism evidence="2 3">
    <name type="scientific">Bacteriovorax stolpii</name>
    <name type="common">Bdellovibrio stolpii</name>
    <dbReference type="NCBI Taxonomy" id="960"/>
    <lineage>
        <taxon>Bacteria</taxon>
        <taxon>Pseudomonadati</taxon>
        <taxon>Bdellovibrionota</taxon>
        <taxon>Bacteriovoracia</taxon>
        <taxon>Bacteriovoracales</taxon>
        <taxon>Bacteriovoracaceae</taxon>
        <taxon>Bacteriovorax</taxon>
    </lineage>
</organism>
<dbReference type="CDD" id="cd00063">
    <property type="entry name" value="FN3"/>
    <property type="match status" value="1"/>
</dbReference>
<feature type="compositionally biased region" description="Polar residues" evidence="1">
    <location>
        <begin position="130"/>
        <end position="154"/>
    </location>
</feature>
<dbReference type="InterPro" id="IPR003961">
    <property type="entry name" value="FN3_dom"/>
</dbReference>
<dbReference type="InterPro" id="IPR013783">
    <property type="entry name" value="Ig-like_fold"/>
</dbReference>
<dbReference type="InterPro" id="IPR042095">
    <property type="entry name" value="SUMF_sf"/>
</dbReference>
<evidence type="ECO:0000256" key="1">
    <source>
        <dbReference type="SAM" id="MobiDB-lite"/>
    </source>
</evidence>
<dbReference type="Proteomes" id="UP000235584">
    <property type="component" value="Chromosome"/>
</dbReference>
<dbReference type="Pfam" id="PF00041">
    <property type="entry name" value="fn3"/>
    <property type="match status" value="1"/>
</dbReference>
<dbReference type="KEGG" id="bsto:C0V70_10090"/>
<dbReference type="SUPFAM" id="SSF49265">
    <property type="entry name" value="Fibronectin type III"/>
    <property type="match status" value="1"/>
</dbReference>
<evidence type="ECO:0000313" key="2">
    <source>
        <dbReference type="EMBL" id="AUN98447.1"/>
    </source>
</evidence>
<protein>
    <submittedName>
        <fullName evidence="2">Uncharacterized protein</fullName>
    </submittedName>
</protein>
<dbReference type="Gene3D" id="2.60.40.10">
    <property type="entry name" value="Immunoglobulins"/>
    <property type="match status" value="1"/>
</dbReference>
<dbReference type="EMBL" id="CP025704">
    <property type="protein sequence ID" value="AUN98447.1"/>
    <property type="molecule type" value="Genomic_DNA"/>
</dbReference>